<dbReference type="EMBL" id="KZ613961">
    <property type="protein sequence ID" value="PMD31793.1"/>
    <property type="molecule type" value="Genomic_DNA"/>
</dbReference>
<reference evidence="2 3" key="1">
    <citation type="submission" date="2016-04" db="EMBL/GenBank/DDBJ databases">
        <title>A degradative enzymes factory behind the ericoid mycorrhizal symbiosis.</title>
        <authorList>
            <consortium name="DOE Joint Genome Institute"/>
            <person name="Martino E."/>
            <person name="Morin E."/>
            <person name="Grelet G."/>
            <person name="Kuo A."/>
            <person name="Kohler A."/>
            <person name="Daghino S."/>
            <person name="Barry K."/>
            <person name="Choi C."/>
            <person name="Cichocki N."/>
            <person name="Clum A."/>
            <person name="Copeland A."/>
            <person name="Hainaut M."/>
            <person name="Haridas S."/>
            <person name="Labutti K."/>
            <person name="Lindquist E."/>
            <person name="Lipzen A."/>
            <person name="Khouja H.-R."/>
            <person name="Murat C."/>
            <person name="Ohm R."/>
            <person name="Olson A."/>
            <person name="Spatafora J."/>
            <person name="Veneault-Fourrey C."/>
            <person name="Henrissat B."/>
            <person name="Grigoriev I."/>
            <person name="Martin F."/>
            <person name="Perotto S."/>
        </authorList>
    </citation>
    <scope>NUCLEOTIDE SEQUENCE [LARGE SCALE GENOMIC DNA]</scope>
    <source>
        <strain evidence="2 3">F</strain>
    </source>
</reference>
<dbReference type="Proteomes" id="UP000235786">
    <property type="component" value="Unassembled WGS sequence"/>
</dbReference>
<dbReference type="OrthoDB" id="194358at2759"/>
<feature type="non-terminal residue" evidence="2">
    <location>
        <position position="122"/>
    </location>
</feature>
<evidence type="ECO:0000259" key="1">
    <source>
        <dbReference type="Pfam" id="PF06985"/>
    </source>
</evidence>
<feature type="non-terminal residue" evidence="2">
    <location>
        <position position="1"/>
    </location>
</feature>
<dbReference type="PANTHER" id="PTHR24148">
    <property type="entry name" value="ANKYRIN REPEAT DOMAIN-CONTAINING PROTEIN 39 HOMOLOG-RELATED"/>
    <property type="match status" value="1"/>
</dbReference>
<dbReference type="STRING" id="1149755.A0A2J6QZV9"/>
<name>A0A2J6QZV9_HYAVF</name>
<keyword evidence="3" id="KW-1185">Reference proteome</keyword>
<dbReference type="Pfam" id="PF06985">
    <property type="entry name" value="HET"/>
    <property type="match status" value="1"/>
</dbReference>
<gene>
    <name evidence="2" type="ORF">L207DRAFT_381401</name>
</gene>
<dbReference type="AlphaFoldDB" id="A0A2J6QZV9"/>
<dbReference type="InterPro" id="IPR052895">
    <property type="entry name" value="HetReg/Transcr_Mod"/>
</dbReference>
<accession>A0A2J6QZV9</accession>
<proteinExistence type="predicted"/>
<feature type="domain" description="Heterokaryon incompatibility" evidence="1">
    <location>
        <begin position="29"/>
        <end position="122"/>
    </location>
</feature>
<protein>
    <submittedName>
        <fullName evidence="2">HET-domain-containing protein</fullName>
    </submittedName>
</protein>
<evidence type="ECO:0000313" key="2">
    <source>
        <dbReference type="EMBL" id="PMD31793.1"/>
    </source>
</evidence>
<sequence length="122" mass="13866">RLMELLPGEGSDPISCSLRPVTLGDAQPFEALSYVWGNPHGTRSIFCFDHGSNSNTKSTTLLVTANCWHALRRLRLEDKTRILWIDAICINQYQEDRVEKSQQIPLMGNIYRRANCVLVYLG</sequence>
<organism evidence="2 3">
    <name type="scientific">Hyaloscypha variabilis (strain UAMH 11265 / GT02V1 / F)</name>
    <name type="common">Meliniomyces variabilis</name>
    <dbReference type="NCBI Taxonomy" id="1149755"/>
    <lineage>
        <taxon>Eukaryota</taxon>
        <taxon>Fungi</taxon>
        <taxon>Dikarya</taxon>
        <taxon>Ascomycota</taxon>
        <taxon>Pezizomycotina</taxon>
        <taxon>Leotiomycetes</taxon>
        <taxon>Helotiales</taxon>
        <taxon>Hyaloscyphaceae</taxon>
        <taxon>Hyaloscypha</taxon>
        <taxon>Hyaloscypha variabilis</taxon>
    </lineage>
</organism>
<dbReference type="PANTHER" id="PTHR24148:SF64">
    <property type="entry name" value="HETEROKARYON INCOMPATIBILITY DOMAIN-CONTAINING PROTEIN"/>
    <property type="match status" value="1"/>
</dbReference>
<evidence type="ECO:0000313" key="3">
    <source>
        <dbReference type="Proteomes" id="UP000235786"/>
    </source>
</evidence>
<dbReference type="InterPro" id="IPR010730">
    <property type="entry name" value="HET"/>
</dbReference>